<keyword evidence="2" id="KW-1185">Reference proteome</keyword>
<accession>A0A1G7I652</accession>
<name>A0A1G7I652_9BACT</name>
<dbReference type="AlphaFoldDB" id="A0A1G7I652"/>
<protein>
    <recommendedName>
        <fullName evidence="3">Metallothionein</fullName>
    </recommendedName>
</protein>
<dbReference type="EMBL" id="LT629690">
    <property type="protein sequence ID" value="SDF08152.1"/>
    <property type="molecule type" value="Genomic_DNA"/>
</dbReference>
<evidence type="ECO:0000313" key="1">
    <source>
        <dbReference type="EMBL" id="SDF08152.1"/>
    </source>
</evidence>
<sequence length="51" mass="5414">MSHDPKKCAHTACSCTVTEGKYCSQYCEDAAKIAPTAIACHCPHNGCEGKL</sequence>
<evidence type="ECO:0000313" key="2">
    <source>
        <dbReference type="Proteomes" id="UP000182427"/>
    </source>
</evidence>
<proteinExistence type="predicted"/>
<organism evidence="1 2">
    <name type="scientific">Terriglobus roseus</name>
    <dbReference type="NCBI Taxonomy" id="392734"/>
    <lineage>
        <taxon>Bacteria</taxon>
        <taxon>Pseudomonadati</taxon>
        <taxon>Acidobacteriota</taxon>
        <taxon>Terriglobia</taxon>
        <taxon>Terriglobales</taxon>
        <taxon>Acidobacteriaceae</taxon>
        <taxon>Terriglobus</taxon>
    </lineage>
</organism>
<reference evidence="1 2" key="1">
    <citation type="submission" date="2016-10" db="EMBL/GenBank/DDBJ databases">
        <authorList>
            <person name="de Groot N.N."/>
        </authorList>
    </citation>
    <scope>NUCLEOTIDE SEQUENCE [LARGE SCALE GENOMIC DNA]</scope>
    <source>
        <strain evidence="1 2">GAS232</strain>
    </source>
</reference>
<evidence type="ECO:0008006" key="3">
    <source>
        <dbReference type="Google" id="ProtNLM"/>
    </source>
</evidence>
<gene>
    <name evidence="1" type="ORF">SAMN05444167_1336</name>
</gene>
<dbReference type="Proteomes" id="UP000182427">
    <property type="component" value="Chromosome I"/>
</dbReference>